<dbReference type="PANTHER" id="PTHR33064:SF37">
    <property type="entry name" value="RIBONUCLEASE H"/>
    <property type="match status" value="1"/>
</dbReference>
<evidence type="ECO:0008006" key="3">
    <source>
        <dbReference type="Google" id="ProtNLM"/>
    </source>
</evidence>
<dbReference type="PANTHER" id="PTHR33064">
    <property type="entry name" value="POL PROTEIN"/>
    <property type="match status" value="1"/>
</dbReference>
<name>A0ABY6L8R8_9ARAC</name>
<organism evidence="1 2">
    <name type="scientific">Cordylochernes scorpioides</name>
    <dbReference type="NCBI Taxonomy" id="51811"/>
    <lineage>
        <taxon>Eukaryota</taxon>
        <taxon>Metazoa</taxon>
        <taxon>Ecdysozoa</taxon>
        <taxon>Arthropoda</taxon>
        <taxon>Chelicerata</taxon>
        <taxon>Arachnida</taxon>
        <taxon>Pseudoscorpiones</taxon>
        <taxon>Cheliferoidea</taxon>
        <taxon>Chernetidae</taxon>
        <taxon>Cordylochernes</taxon>
    </lineage>
</organism>
<dbReference type="InterPro" id="IPR051320">
    <property type="entry name" value="Viral_Replic_Matur_Polypro"/>
</dbReference>
<reference evidence="1 2" key="1">
    <citation type="submission" date="2022-01" db="EMBL/GenBank/DDBJ databases">
        <title>A chromosomal length assembly of Cordylochernes scorpioides.</title>
        <authorList>
            <person name="Zeh D."/>
            <person name="Zeh J."/>
        </authorList>
    </citation>
    <scope>NUCLEOTIDE SEQUENCE [LARGE SCALE GENOMIC DNA]</scope>
    <source>
        <strain evidence="1">IN4F17</strain>
        <tissue evidence="1">Whole Body</tissue>
    </source>
</reference>
<sequence>MAYNTEEQHLLGCLREYNLTINETKYTLGQTWVKFLGFVITNAGNWLDFQRVQAIKDIPILDTLGKLLDMLISTRLPTKAFEDCKHQLENAALLHHPAPEAQLCLTVDALDFTINTAYHQSAANCVLLKKT</sequence>
<evidence type="ECO:0000313" key="2">
    <source>
        <dbReference type="Proteomes" id="UP001235939"/>
    </source>
</evidence>
<gene>
    <name evidence="1" type="ORF">LAZ67_15001024</name>
</gene>
<protein>
    <recommendedName>
        <fullName evidence="3">Reverse transcriptase/retrotransposon-derived protein RNase H-like domain-containing protein</fullName>
    </recommendedName>
</protein>
<evidence type="ECO:0000313" key="1">
    <source>
        <dbReference type="EMBL" id="UYV77438.1"/>
    </source>
</evidence>
<dbReference type="EMBL" id="CP092877">
    <property type="protein sequence ID" value="UYV77438.1"/>
    <property type="molecule type" value="Genomic_DNA"/>
</dbReference>
<dbReference type="SUPFAM" id="SSF56672">
    <property type="entry name" value="DNA/RNA polymerases"/>
    <property type="match status" value="1"/>
</dbReference>
<proteinExistence type="predicted"/>
<dbReference type="InterPro" id="IPR043128">
    <property type="entry name" value="Rev_trsase/Diguanyl_cyclase"/>
</dbReference>
<dbReference type="InterPro" id="IPR043502">
    <property type="entry name" value="DNA/RNA_pol_sf"/>
</dbReference>
<dbReference type="Gene3D" id="3.30.70.270">
    <property type="match status" value="1"/>
</dbReference>
<dbReference type="Proteomes" id="UP001235939">
    <property type="component" value="Chromosome 15"/>
</dbReference>
<keyword evidence="2" id="KW-1185">Reference proteome</keyword>
<accession>A0ABY6L8R8</accession>